<gene>
    <name evidence="1" type="ORF">F0P96_04485</name>
</gene>
<protein>
    <submittedName>
        <fullName evidence="1">Uncharacterized protein</fullName>
    </submittedName>
</protein>
<organism evidence="1 2">
    <name type="scientific">Hymenobacter busanensis</name>
    <dbReference type="NCBI Taxonomy" id="2607656"/>
    <lineage>
        <taxon>Bacteria</taxon>
        <taxon>Pseudomonadati</taxon>
        <taxon>Bacteroidota</taxon>
        <taxon>Cytophagia</taxon>
        <taxon>Cytophagales</taxon>
        <taxon>Hymenobacteraceae</taxon>
        <taxon>Hymenobacter</taxon>
    </lineage>
</organism>
<sequence length="81" mass="9385">MMFEFRLLRRWLPILVAAVAISSCRTCPMASCHVRKVHFHNGKKYRGQPLFKKQNPEIGEKFKVHGQPDGKMHNNRAKGKP</sequence>
<dbReference type="Proteomes" id="UP000326380">
    <property type="component" value="Unassembled WGS sequence"/>
</dbReference>
<comment type="caution">
    <text evidence="1">The sequence shown here is derived from an EMBL/GenBank/DDBJ whole genome shotgun (WGS) entry which is preliminary data.</text>
</comment>
<accession>A0A7L4ZTU4</accession>
<keyword evidence="2" id="KW-1185">Reference proteome</keyword>
<dbReference type="RefSeq" id="WP_151077581.1">
    <property type="nucleotide sequence ID" value="NZ_CP047647.1"/>
</dbReference>
<dbReference type="PROSITE" id="PS51257">
    <property type="entry name" value="PROKAR_LIPOPROTEIN"/>
    <property type="match status" value="1"/>
</dbReference>
<dbReference type="EMBL" id="VTWU01000001">
    <property type="protein sequence ID" value="KAA9339880.1"/>
    <property type="molecule type" value="Genomic_DNA"/>
</dbReference>
<name>A0A7L4ZTU4_9BACT</name>
<reference evidence="1 2" key="1">
    <citation type="submission" date="2019-09" db="EMBL/GenBank/DDBJ databases">
        <title>Genome sequence of Hymenobacter sp. M3.</title>
        <authorList>
            <person name="Srinivasan S."/>
        </authorList>
    </citation>
    <scope>NUCLEOTIDE SEQUENCE [LARGE SCALE GENOMIC DNA]</scope>
    <source>
        <strain evidence="1 2">M3</strain>
    </source>
</reference>
<proteinExistence type="predicted"/>
<dbReference type="AlphaFoldDB" id="A0A7L4ZTU4"/>
<evidence type="ECO:0000313" key="2">
    <source>
        <dbReference type="Proteomes" id="UP000326380"/>
    </source>
</evidence>
<evidence type="ECO:0000313" key="1">
    <source>
        <dbReference type="EMBL" id="KAA9339880.1"/>
    </source>
</evidence>